<dbReference type="SUPFAM" id="SSF50475">
    <property type="entry name" value="FMN-binding split barrel"/>
    <property type="match status" value="1"/>
</dbReference>
<protein>
    <submittedName>
        <fullName evidence="1">Pyridoxamine 5'-phosphate oxidase family protein</fullName>
    </submittedName>
</protein>
<proteinExistence type="predicted"/>
<reference evidence="2" key="1">
    <citation type="journal article" date="2019" name="Int. J. Syst. Evol. Microbiol.">
        <title>The Global Catalogue of Microorganisms (GCM) 10K type strain sequencing project: providing services to taxonomists for standard genome sequencing and annotation.</title>
        <authorList>
            <consortium name="The Broad Institute Genomics Platform"/>
            <consortium name="The Broad Institute Genome Sequencing Center for Infectious Disease"/>
            <person name="Wu L."/>
            <person name="Ma J."/>
        </authorList>
    </citation>
    <scope>NUCLEOTIDE SEQUENCE [LARGE SCALE GENOMIC DNA]</scope>
    <source>
        <strain evidence="2">JCM 16898</strain>
    </source>
</reference>
<sequence>MVRKISVPEREALLAAAHVSVLSVAAEPGRAPLTTPIWHSYTPGGEVTVLTTPHLRKARLIDAAGRFALCVLAPGGLRYVSVEGPVTGVRPVTEADRLAMAEHYLPAETAAGYVRLTYDQQSGNVAITMRPERWNTGDFGDVTEALSN</sequence>
<evidence type="ECO:0000313" key="1">
    <source>
        <dbReference type="EMBL" id="GAA3552733.1"/>
    </source>
</evidence>
<dbReference type="InterPro" id="IPR012349">
    <property type="entry name" value="Split_barrel_FMN-bd"/>
</dbReference>
<evidence type="ECO:0000313" key="2">
    <source>
        <dbReference type="Proteomes" id="UP001500689"/>
    </source>
</evidence>
<dbReference type="Gene3D" id="2.30.110.10">
    <property type="entry name" value="Electron Transport, Fmn-binding Protein, Chain A"/>
    <property type="match status" value="1"/>
</dbReference>
<comment type="caution">
    <text evidence="1">The sequence shown here is derived from an EMBL/GenBank/DDBJ whole genome shotgun (WGS) entry which is preliminary data.</text>
</comment>
<name>A0ABP6WMC7_9PSEU</name>
<dbReference type="RefSeq" id="WP_344862003.1">
    <property type="nucleotide sequence ID" value="NZ_BAAAZN010000008.1"/>
</dbReference>
<dbReference type="EMBL" id="BAAAZN010000008">
    <property type="protein sequence ID" value="GAA3552733.1"/>
    <property type="molecule type" value="Genomic_DNA"/>
</dbReference>
<keyword evidence="2" id="KW-1185">Reference proteome</keyword>
<dbReference type="Proteomes" id="UP001500689">
    <property type="component" value="Unassembled WGS sequence"/>
</dbReference>
<gene>
    <name evidence="1" type="ORF">GCM10022222_40490</name>
</gene>
<organism evidence="1 2">
    <name type="scientific">Amycolatopsis ultiminotia</name>
    <dbReference type="NCBI Taxonomy" id="543629"/>
    <lineage>
        <taxon>Bacteria</taxon>
        <taxon>Bacillati</taxon>
        <taxon>Actinomycetota</taxon>
        <taxon>Actinomycetes</taxon>
        <taxon>Pseudonocardiales</taxon>
        <taxon>Pseudonocardiaceae</taxon>
        <taxon>Amycolatopsis</taxon>
    </lineage>
</organism>
<accession>A0ABP6WMC7</accession>